<dbReference type="CDD" id="cd06464">
    <property type="entry name" value="ACD_sHsps-like"/>
    <property type="match status" value="1"/>
</dbReference>
<evidence type="ECO:0000256" key="2">
    <source>
        <dbReference type="SAM" id="MobiDB-lite"/>
    </source>
</evidence>
<dbReference type="EMBL" id="RXIL01000171">
    <property type="protein sequence ID" value="RZN66131.1"/>
    <property type="molecule type" value="Genomic_DNA"/>
</dbReference>
<sequence>MEDNETKKDAGKSEKDYEERMKILEKRIGELETGGKTSAEGDEPGTEPSVVGDVVSRFIPGLGGIIKTLEKASPEFKQRIAETDSEIKHRIEMGWESKPQVEYGISMRPLGAGVGGPGRKRAAAKPRAITVKMPEKAPIKEPIIDVFEEEDHISVIAELPGVNEKDIEVKLVDDALEISAGDQSKTIKLPATPKSIIERTYKHGVLQLKIEKMS</sequence>
<comment type="caution">
    <text evidence="4">The sequence shown here is derived from an EMBL/GenBank/DDBJ whole genome shotgun (WGS) entry which is preliminary data.</text>
</comment>
<dbReference type="InterPro" id="IPR040612">
    <property type="entry name" value="ArsA_HSP20-like"/>
</dbReference>
<evidence type="ECO:0000259" key="3">
    <source>
        <dbReference type="PROSITE" id="PS01031"/>
    </source>
</evidence>
<protein>
    <submittedName>
        <fullName evidence="4">Hsp20/alpha crystallin family protein</fullName>
    </submittedName>
</protein>
<dbReference type="InterPro" id="IPR002068">
    <property type="entry name" value="A-crystallin/Hsp20_dom"/>
</dbReference>
<dbReference type="Gene3D" id="2.60.40.790">
    <property type="match status" value="1"/>
</dbReference>
<evidence type="ECO:0000313" key="5">
    <source>
        <dbReference type="Proteomes" id="UP000320766"/>
    </source>
</evidence>
<gene>
    <name evidence="4" type="ORF">EF807_08775</name>
</gene>
<proteinExistence type="inferred from homology"/>
<evidence type="ECO:0000313" key="4">
    <source>
        <dbReference type="EMBL" id="RZN66131.1"/>
    </source>
</evidence>
<reference evidence="4 5" key="1">
    <citation type="journal article" date="2019" name="Nat. Microbiol.">
        <title>Wide diversity of methane and short-chain alkane metabolisms in uncultured archaea.</title>
        <authorList>
            <person name="Borrel G."/>
            <person name="Adam P.S."/>
            <person name="McKay L.J."/>
            <person name="Chen L.X."/>
            <person name="Sierra-Garcia I.N."/>
            <person name="Sieber C.M."/>
            <person name="Letourneur Q."/>
            <person name="Ghozlane A."/>
            <person name="Andersen G.L."/>
            <person name="Li W.J."/>
            <person name="Hallam S.J."/>
            <person name="Muyzer G."/>
            <person name="de Oliveira V.M."/>
            <person name="Inskeep W.P."/>
            <person name="Banfield J.F."/>
            <person name="Gribaldo S."/>
        </authorList>
    </citation>
    <scope>NUCLEOTIDE SEQUENCE [LARGE SCALE GENOMIC DNA]</scope>
    <source>
        <strain evidence="4">NM1b</strain>
    </source>
</reference>
<dbReference type="AlphaFoldDB" id="A0A520KUB7"/>
<dbReference type="Proteomes" id="UP000320766">
    <property type="component" value="Unassembled WGS sequence"/>
</dbReference>
<feature type="region of interest" description="Disordered" evidence="2">
    <location>
        <begin position="26"/>
        <end position="49"/>
    </location>
</feature>
<organism evidence="4 5">
    <name type="scientific">Candidatus Methanolliviera hydrocarbonicum</name>
    <dbReference type="NCBI Taxonomy" id="2491085"/>
    <lineage>
        <taxon>Archaea</taxon>
        <taxon>Methanobacteriati</taxon>
        <taxon>Methanobacteriota</taxon>
        <taxon>Candidatus Methanoliparia</taxon>
        <taxon>Candidatus Methanoliparales</taxon>
        <taxon>Candidatus Methanollivieraceae</taxon>
        <taxon>Candidatus Methanolliviera</taxon>
    </lineage>
</organism>
<feature type="region of interest" description="Disordered" evidence="2">
    <location>
        <begin position="1"/>
        <end position="20"/>
    </location>
</feature>
<comment type="similarity">
    <text evidence="1">Belongs to the small heat shock protein (HSP20) family.</text>
</comment>
<evidence type="ECO:0000256" key="1">
    <source>
        <dbReference type="PROSITE-ProRule" id="PRU00285"/>
    </source>
</evidence>
<dbReference type="PROSITE" id="PS01031">
    <property type="entry name" value="SHSP"/>
    <property type="match status" value="1"/>
</dbReference>
<accession>A0A520KUB7</accession>
<dbReference type="SUPFAM" id="SSF49764">
    <property type="entry name" value="HSP20-like chaperones"/>
    <property type="match status" value="1"/>
</dbReference>
<name>A0A520KUB7_9EURY</name>
<dbReference type="Pfam" id="PF17886">
    <property type="entry name" value="ArsA_HSP20"/>
    <property type="match status" value="1"/>
</dbReference>
<dbReference type="InterPro" id="IPR008978">
    <property type="entry name" value="HSP20-like_chaperone"/>
</dbReference>
<feature type="domain" description="SHSP" evidence="3">
    <location>
        <begin position="134"/>
        <end position="214"/>
    </location>
</feature>